<proteinExistence type="predicted"/>
<feature type="chain" id="PRO_5047486010" evidence="4">
    <location>
        <begin position="24"/>
        <end position="466"/>
    </location>
</feature>
<evidence type="ECO:0000256" key="4">
    <source>
        <dbReference type="SAM" id="SignalP"/>
    </source>
</evidence>
<dbReference type="PANTHER" id="PTHR43662:SF3">
    <property type="entry name" value="DOMAIN PROTEIN, PUTATIVE (AFU_ORTHOLOGUE AFUA_6G11970)-RELATED"/>
    <property type="match status" value="1"/>
</dbReference>
<keyword evidence="8" id="KW-1185">Reference proteome</keyword>
<organism evidence="7 8">
    <name type="scientific">Citrobacter sedlakii</name>
    <dbReference type="NCBI Taxonomy" id="67826"/>
    <lineage>
        <taxon>Bacteria</taxon>
        <taxon>Pseudomonadati</taxon>
        <taxon>Pseudomonadota</taxon>
        <taxon>Gammaproteobacteria</taxon>
        <taxon>Enterobacterales</taxon>
        <taxon>Enterobacteriaceae</taxon>
        <taxon>Citrobacter</taxon>
        <taxon>Citrobacter freundii complex</taxon>
    </lineage>
</organism>
<dbReference type="EMBL" id="JADWND010000005">
    <property type="protein sequence ID" value="MBJ8381702.1"/>
    <property type="molecule type" value="Genomic_DNA"/>
</dbReference>
<feature type="signal peptide" evidence="4">
    <location>
        <begin position="1"/>
        <end position="23"/>
    </location>
</feature>
<evidence type="ECO:0000259" key="5">
    <source>
        <dbReference type="Pfam" id="PF09362"/>
    </source>
</evidence>
<accession>A0ABS0ZUA1</accession>
<evidence type="ECO:0000256" key="1">
    <source>
        <dbReference type="ARBA" id="ARBA00004613"/>
    </source>
</evidence>
<dbReference type="PANTHER" id="PTHR43662">
    <property type="match status" value="1"/>
</dbReference>
<evidence type="ECO:0000313" key="7">
    <source>
        <dbReference type="EMBL" id="MBJ8381702.1"/>
    </source>
</evidence>
<dbReference type="Proteomes" id="UP000746649">
    <property type="component" value="Unassembled WGS sequence"/>
</dbReference>
<feature type="domain" description="Carbohydrate-binding module family 96" evidence="6">
    <location>
        <begin position="297"/>
        <end position="458"/>
    </location>
</feature>
<evidence type="ECO:0000256" key="2">
    <source>
        <dbReference type="ARBA" id="ARBA00022525"/>
    </source>
</evidence>
<sequence length="466" mass="51426">MKLSTTLTGLSILMTAAIAPAYAAPQAHVVCGYSHTLGDDAIMMFGMPNQAMWHDFFGNTHTDAVSTYPTLRAKEETTCDNKADSSAYWAPSLKLPNGTVVPPAYQKTYYQAKNTTEYPLHPFPAGLSLLAGDHHGAAPNPRITFLCANGKGYTTKAGEVCGLRKAGDAVQFNIGIQFPDCWDGIHLKPGHGMPNAAYDSNGQCPSGYPVKIPTVNMNVAYVIPGITSLDTAKAQLSLDPIMNGDEREERWGSIYTAHADFMNGWTEDGARFMTELCMNNGMDCGLNVPYRYEKAVATWISSEQPETVTNAAEKLLIQDNWQNGGRTHNPETMTLVKFAIPALPAGQDPSLFKYRIRIYGGKVESNGADQIFFYPTSSDWDPHSVTWQNRPACHYRSDAVLYLNNAKEYRMVDVDKAVRKALAEGKTEIAWYIGGDRQGNHYQFNNADSRESLVLMLTGYKKTPER</sequence>
<evidence type="ECO:0000313" key="8">
    <source>
        <dbReference type="Proteomes" id="UP000746649"/>
    </source>
</evidence>
<dbReference type="RefSeq" id="WP_200035396.1">
    <property type="nucleotide sequence ID" value="NZ_JADWND010000005.1"/>
</dbReference>
<dbReference type="InterPro" id="IPR055372">
    <property type="entry name" value="CBM96"/>
</dbReference>
<gene>
    <name evidence="7" type="ORF">I6M88_12060</name>
</gene>
<feature type="domain" description="DUF1996" evidence="5">
    <location>
        <begin position="40"/>
        <end position="265"/>
    </location>
</feature>
<protein>
    <submittedName>
        <fullName evidence="7">DUF1996 domain-containing protein</fullName>
    </submittedName>
</protein>
<dbReference type="InterPro" id="IPR018535">
    <property type="entry name" value="DUF1996"/>
</dbReference>
<dbReference type="NCBIfam" id="NF033679">
    <property type="entry name" value="DNRLRE_dom"/>
    <property type="match status" value="1"/>
</dbReference>
<evidence type="ECO:0000256" key="3">
    <source>
        <dbReference type="ARBA" id="ARBA00022729"/>
    </source>
</evidence>
<name>A0ABS0ZUA1_9ENTR</name>
<comment type="caution">
    <text evidence="7">The sequence shown here is derived from an EMBL/GenBank/DDBJ whole genome shotgun (WGS) entry which is preliminary data.</text>
</comment>
<comment type="subcellular location">
    <subcellularLocation>
        <location evidence="1">Secreted</location>
    </subcellularLocation>
</comment>
<evidence type="ECO:0000259" key="6">
    <source>
        <dbReference type="Pfam" id="PF24517"/>
    </source>
</evidence>
<reference evidence="7 8" key="1">
    <citation type="submission" date="2020-11" db="EMBL/GenBank/DDBJ databases">
        <title>Enhanced detection system for hospital associated transmission using whole genome sequencing surveillance.</title>
        <authorList>
            <person name="Harrison L.H."/>
            <person name="Van Tyne D."/>
            <person name="Marsh J.W."/>
            <person name="Griffith M.P."/>
            <person name="Snyder D.J."/>
            <person name="Cooper V.S."/>
            <person name="Mustapha M."/>
        </authorList>
    </citation>
    <scope>NUCLEOTIDE SEQUENCE [LARGE SCALE GENOMIC DNA]</scope>
    <source>
        <strain evidence="7 8">CB00117</strain>
    </source>
</reference>
<dbReference type="Pfam" id="PF24517">
    <property type="entry name" value="CBM96"/>
    <property type="match status" value="1"/>
</dbReference>
<keyword evidence="2" id="KW-0964">Secreted</keyword>
<keyword evidence="3 4" id="KW-0732">Signal</keyword>
<dbReference type="Pfam" id="PF09362">
    <property type="entry name" value="DUF1996"/>
    <property type="match status" value="1"/>
</dbReference>